<comment type="similarity">
    <text evidence="1">Belongs to the glycosyl hydrolase 25 family.</text>
</comment>
<dbReference type="PANTHER" id="PTHR34135">
    <property type="entry name" value="LYSOZYME"/>
    <property type="match status" value="1"/>
</dbReference>
<dbReference type="InterPro" id="IPR002053">
    <property type="entry name" value="Glyco_hydro_25"/>
</dbReference>
<evidence type="ECO:0000313" key="4">
    <source>
        <dbReference type="EMBL" id="OIK25185.1"/>
    </source>
</evidence>
<protein>
    <recommendedName>
        <fullName evidence="6">Muramidase</fullName>
    </recommendedName>
</protein>
<keyword evidence="5" id="KW-1185">Reference proteome</keyword>
<dbReference type="SUPFAM" id="SSF51445">
    <property type="entry name" value="(Trans)glycosidases"/>
    <property type="match status" value="1"/>
</dbReference>
<reference evidence="4" key="1">
    <citation type="submission" date="2016-10" db="EMBL/GenBank/DDBJ databases">
        <title>Genome sequence of Streptomyces malaysiense MUSC 136.</title>
        <authorList>
            <person name="Lee L.-H."/>
            <person name="Ser H.-L."/>
        </authorList>
    </citation>
    <scope>NUCLEOTIDE SEQUENCE [LARGE SCALE GENOMIC DNA]</scope>
    <source>
        <strain evidence="4">MUSC 136</strain>
    </source>
</reference>
<accession>A0A1J4PWQ9</accession>
<dbReference type="AlphaFoldDB" id="A0A1J4PWQ9"/>
<evidence type="ECO:0000313" key="5">
    <source>
        <dbReference type="Proteomes" id="UP000034838"/>
    </source>
</evidence>
<organism evidence="4 5">
    <name type="scientific">Streptomyces malaysiense</name>
    <dbReference type="NCBI Taxonomy" id="1428626"/>
    <lineage>
        <taxon>Bacteria</taxon>
        <taxon>Bacillati</taxon>
        <taxon>Actinomycetota</taxon>
        <taxon>Actinomycetes</taxon>
        <taxon>Kitasatosporales</taxon>
        <taxon>Streptomycetaceae</taxon>
        <taxon>Streptomyces</taxon>
    </lineage>
</organism>
<evidence type="ECO:0008006" key="6">
    <source>
        <dbReference type="Google" id="ProtNLM"/>
    </source>
</evidence>
<dbReference type="InterPro" id="IPR018077">
    <property type="entry name" value="Glyco_hydro_fam25_subgr"/>
</dbReference>
<name>A0A1J4PWQ9_9ACTN</name>
<dbReference type="GO" id="GO:0003796">
    <property type="term" value="F:lysozyme activity"/>
    <property type="evidence" value="ECO:0007669"/>
    <property type="project" value="InterPro"/>
</dbReference>
<dbReference type="Proteomes" id="UP000034838">
    <property type="component" value="Unassembled WGS sequence"/>
</dbReference>
<keyword evidence="3" id="KW-0326">Glycosidase</keyword>
<dbReference type="CDD" id="cd00599">
    <property type="entry name" value="GH25_muramidase"/>
    <property type="match status" value="1"/>
</dbReference>
<dbReference type="InterPro" id="IPR017853">
    <property type="entry name" value="GH"/>
</dbReference>
<dbReference type="EMBL" id="LBDA02000055">
    <property type="protein sequence ID" value="OIK25185.1"/>
    <property type="molecule type" value="Genomic_DNA"/>
</dbReference>
<evidence type="ECO:0000256" key="1">
    <source>
        <dbReference type="ARBA" id="ARBA00010646"/>
    </source>
</evidence>
<proteinExistence type="inferred from homology"/>
<comment type="caution">
    <text evidence="4">The sequence shown here is derived from an EMBL/GenBank/DDBJ whole genome shotgun (WGS) entry which is preliminary data.</text>
</comment>
<evidence type="ECO:0000256" key="2">
    <source>
        <dbReference type="ARBA" id="ARBA00022801"/>
    </source>
</evidence>
<dbReference type="Pfam" id="PF01183">
    <property type="entry name" value="Glyco_hydro_25"/>
    <property type="match status" value="1"/>
</dbReference>
<gene>
    <name evidence="4" type="ORF">VT52_023400</name>
</gene>
<evidence type="ECO:0000256" key="3">
    <source>
        <dbReference type="ARBA" id="ARBA00023295"/>
    </source>
</evidence>
<dbReference type="GO" id="GO:0009253">
    <property type="term" value="P:peptidoglycan catabolic process"/>
    <property type="evidence" value="ECO:0007669"/>
    <property type="project" value="InterPro"/>
</dbReference>
<dbReference type="GO" id="GO:0016998">
    <property type="term" value="P:cell wall macromolecule catabolic process"/>
    <property type="evidence" value="ECO:0007669"/>
    <property type="project" value="InterPro"/>
</dbReference>
<sequence length="300" mass="32094">MMIHGIDVSAYQPSTYSTSGLDFVIVKATEGTSYINPRMQAQADHARAAGLVVGFYHFLRPGSMTAQAAYFVSKCASRPGDILAADWEDQGVSCADKDTFLREVKRLRPNHKVILYCNQTFWLGRDTTSYAGDGLWIADYVTAGKPRIKAKWLIHQYTDAAPQGGDGDVAAFDSRAALAAWAAGTTPQEADMQLSDQINIGAWIPAHWPDDKGLADRKIPVDLALGSGYAHSRIAHENSDKIVAMLTKMQAQEAAQTAAIEKLASLIGSGVDTATVVAAVQKAIADAVVHVSVDVTGSQG</sequence>
<dbReference type="SMART" id="SM00641">
    <property type="entry name" value="Glyco_25"/>
    <property type="match status" value="1"/>
</dbReference>
<dbReference type="Gene3D" id="3.20.20.80">
    <property type="entry name" value="Glycosidases"/>
    <property type="match status" value="1"/>
</dbReference>
<dbReference type="PROSITE" id="PS51904">
    <property type="entry name" value="GLYCOSYL_HYDROL_F25_2"/>
    <property type="match status" value="1"/>
</dbReference>
<dbReference type="GO" id="GO:0016052">
    <property type="term" value="P:carbohydrate catabolic process"/>
    <property type="evidence" value="ECO:0007669"/>
    <property type="project" value="TreeGrafter"/>
</dbReference>
<dbReference type="PANTHER" id="PTHR34135:SF2">
    <property type="entry name" value="LYSOZYME"/>
    <property type="match status" value="1"/>
</dbReference>
<keyword evidence="2" id="KW-0378">Hydrolase</keyword>